<dbReference type="Proteomes" id="UP000499080">
    <property type="component" value="Unassembled WGS sequence"/>
</dbReference>
<evidence type="ECO:0000313" key="1">
    <source>
        <dbReference type="EMBL" id="GBN60508.1"/>
    </source>
</evidence>
<proteinExistence type="predicted"/>
<comment type="caution">
    <text evidence="2">The sequence shown here is derived from an EMBL/GenBank/DDBJ whole genome shotgun (WGS) entry which is preliminary data.</text>
</comment>
<gene>
    <name evidence="1" type="ORF">AVEN_190043_1</name>
    <name evidence="2" type="ORF">AVEN_41205_1</name>
</gene>
<dbReference type="EMBL" id="BGPR01137702">
    <property type="protein sequence ID" value="GBN60532.1"/>
    <property type="molecule type" value="Genomic_DNA"/>
</dbReference>
<dbReference type="EMBL" id="BGPR01137693">
    <property type="protein sequence ID" value="GBN60508.1"/>
    <property type="molecule type" value="Genomic_DNA"/>
</dbReference>
<name>A0A4Y2QBD1_ARAVE</name>
<accession>A0A4Y2QBD1</accession>
<dbReference type="AlphaFoldDB" id="A0A4Y2QBD1"/>
<evidence type="ECO:0000313" key="2">
    <source>
        <dbReference type="EMBL" id="GBN60532.1"/>
    </source>
</evidence>
<sequence length="93" mass="9961">TLVEQSDMPSPNSQCVGRQIHSKSRRNKLVVSIFCRISSPSVTAKKAGEGGVAAAASFRIVSILSGPLPFAAFSQDVFPNRILEIANLHPKVK</sequence>
<keyword evidence="3" id="KW-1185">Reference proteome</keyword>
<evidence type="ECO:0000313" key="3">
    <source>
        <dbReference type="Proteomes" id="UP000499080"/>
    </source>
</evidence>
<reference evidence="2 3" key="1">
    <citation type="journal article" date="2019" name="Sci. Rep.">
        <title>Orb-weaving spider Araneus ventricosus genome elucidates the spidroin gene catalogue.</title>
        <authorList>
            <person name="Kono N."/>
            <person name="Nakamura H."/>
            <person name="Ohtoshi R."/>
            <person name="Moran D.A.P."/>
            <person name="Shinohara A."/>
            <person name="Yoshida Y."/>
            <person name="Fujiwara M."/>
            <person name="Mori M."/>
            <person name="Tomita M."/>
            <person name="Arakawa K."/>
        </authorList>
    </citation>
    <scope>NUCLEOTIDE SEQUENCE [LARGE SCALE GENOMIC DNA]</scope>
</reference>
<organism evidence="2 3">
    <name type="scientific">Araneus ventricosus</name>
    <name type="common">Orbweaver spider</name>
    <name type="synonym">Epeira ventricosa</name>
    <dbReference type="NCBI Taxonomy" id="182803"/>
    <lineage>
        <taxon>Eukaryota</taxon>
        <taxon>Metazoa</taxon>
        <taxon>Ecdysozoa</taxon>
        <taxon>Arthropoda</taxon>
        <taxon>Chelicerata</taxon>
        <taxon>Arachnida</taxon>
        <taxon>Araneae</taxon>
        <taxon>Araneomorphae</taxon>
        <taxon>Entelegynae</taxon>
        <taxon>Araneoidea</taxon>
        <taxon>Araneidae</taxon>
        <taxon>Araneus</taxon>
    </lineage>
</organism>
<feature type="non-terminal residue" evidence="2">
    <location>
        <position position="1"/>
    </location>
</feature>
<protein>
    <submittedName>
        <fullName evidence="2">Uncharacterized protein</fullName>
    </submittedName>
</protein>